<accession>A0A8H5B869</accession>
<dbReference type="EMBL" id="JAACJJ010000030">
    <property type="protein sequence ID" value="KAF5318441.1"/>
    <property type="molecule type" value="Genomic_DNA"/>
</dbReference>
<sequence length="1142" mass="127406">MEVKNVKRHKGRVPIPIGGSTKGTTLAYGEWGIRIKGNGARLTAKQLTTAREVILKKLKILKGSKVYLRVFPDIPVCIKGNETRMGKGKGTFEYWATRAPIGRVIFEIGGVPIREELARDILRQAAAKLPTKMEFINKNTPPRLGYLLLTPPKSDASAALSSEDLALRCGEGFFLTASQALQQTAALYNAILGFFLLGYIHAPVQLQSRRSNAAQGIQHQHAAPQVSLLKSTQRRKTDASVLHRKWEEVDHDEFDVSVENSLLYGGASEREGDYLGLGSDLRIKDLDDKTKPHISITSKTFDPSTYITVVYPNATYPDLSKGVSHLQNAIDARAAALRGLVDDNFDRFVTVKASTYGVYEDMKQEVLAPETDFSTRPLREHLKYSVQKSNQIFLPILEASSKAQKIQTTHTIFERSKFFFNLPSFIMESIDAGRYELALRDYKKGKFLLENRPGQLLPSGSSKDPRGSAAAQEQQTRILQKVWNNVEKAMGELTKVLIKQLQDPSRSIEDNEKALETLIELQSNDEAVWTYFDSHHKLIMDKTKALFKASLKSAEGALEVGLDAGPALREERGLQKLESEYDDHMLIAQLQAAILHLELKQSDAAIAKSPAEPEWIAALNIVKTVSDLVSTSLTNFWRVAKHFIDGKYSGKGSISLRRSSSASSSGPGSRRSFSQCRAMAFDIVKLYISMVSQIFVLSDMLLMAKASGAKYKPPPLLPGDSHSMCTAYYLKKIMNEVLDCVSDINALDISADMKNGLKSLMESMKWRFEDVLTHEWVRDATVFNNLESWAPSRDSSSSTHYLTQFEVYQRYMATAAYRIVSPDESGGGSPKQVAIPQVFSSMIIKAFVDSLYAFMDGLVYLASADAPLVHASLPETAKAVADVNLQQIIDLRDPSSRLLLVISNLDHFSTRYMPGMATQLENAFGLSLKNERTALNNMVDDLAKQLFNTFFKPRAEVIRMKIKNAVPDDEMDWYNAPLPQSIRPYVYSVLDYLVEIHAQVCSVSSALLGHVMRALVEDLALAAKEAFQQVGSFGTGGLLQAVMELTFIHKSLGIYAKESSGGKVLEELYTRQLTQRYNPTIEEDEFQRAFEGMQRVLNSARKRTGVHFLCFRNITEREKEKETRPKKEDALFAESAANPSAR</sequence>
<evidence type="ECO:0000256" key="3">
    <source>
        <dbReference type="ARBA" id="ARBA00022448"/>
    </source>
</evidence>
<dbReference type="InterPro" id="IPR047873">
    <property type="entry name" value="Ribosomal_uL16"/>
</dbReference>
<dbReference type="GO" id="GO:0015031">
    <property type="term" value="P:protein transport"/>
    <property type="evidence" value="ECO:0007669"/>
    <property type="project" value="UniProtKB-KW"/>
</dbReference>
<evidence type="ECO:0000256" key="8">
    <source>
        <dbReference type="SAM" id="MobiDB-lite"/>
    </source>
</evidence>
<dbReference type="GO" id="GO:0006893">
    <property type="term" value="P:Golgi to plasma membrane transport"/>
    <property type="evidence" value="ECO:0007669"/>
    <property type="project" value="UniProtKB-UniRule"/>
</dbReference>
<dbReference type="GO" id="GO:0006412">
    <property type="term" value="P:translation"/>
    <property type="evidence" value="ECO:0007669"/>
    <property type="project" value="InterPro"/>
</dbReference>
<keyword evidence="11" id="KW-1185">Reference proteome</keyword>
<dbReference type="GO" id="GO:0000145">
    <property type="term" value="C:exocyst"/>
    <property type="evidence" value="ECO:0007669"/>
    <property type="project" value="UniProtKB-UniRule"/>
</dbReference>
<comment type="caution">
    <text evidence="10">The sequence shown here is derived from an EMBL/GenBank/DDBJ whole genome shotgun (WGS) entry which is preliminary data.</text>
</comment>
<dbReference type="InterPro" id="IPR016180">
    <property type="entry name" value="Ribosomal_uL16_dom"/>
</dbReference>
<comment type="function">
    <text evidence="7">Component of the exocyst complex involved in the docking of exocytic vesicles with fusion sites on the plasma membrane.</text>
</comment>
<dbReference type="PANTHER" id="PTHR13043">
    <property type="entry name" value="EXOCYST COMPLEX COMPONENT SEC5"/>
    <property type="match status" value="1"/>
</dbReference>
<keyword evidence="3 7" id="KW-0813">Transport</keyword>
<protein>
    <recommendedName>
        <fullName evidence="7">Exocyst complex component SEC5</fullName>
    </recommendedName>
</protein>
<evidence type="ECO:0000259" key="9">
    <source>
        <dbReference type="Pfam" id="PF15469"/>
    </source>
</evidence>
<evidence type="ECO:0000256" key="1">
    <source>
        <dbReference type="ARBA" id="ARBA00008931"/>
    </source>
</evidence>
<dbReference type="Pfam" id="PF15469">
    <property type="entry name" value="Sec5"/>
    <property type="match status" value="1"/>
</dbReference>
<proteinExistence type="inferred from homology"/>
<feature type="region of interest" description="Disordered" evidence="8">
    <location>
        <begin position="1118"/>
        <end position="1142"/>
    </location>
</feature>
<keyword evidence="6" id="KW-0687">Ribonucleoprotein</keyword>
<dbReference type="GO" id="GO:0019843">
    <property type="term" value="F:rRNA binding"/>
    <property type="evidence" value="ECO:0007669"/>
    <property type="project" value="InterPro"/>
</dbReference>
<comment type="similarity">
    <text evidence="1">Belongs to the universal ribosomal protein uL16 family.</text>
</comment>
<organism evidence="10 11">
    <name type="scientific">Psilocybe cf. subviscida</name>
    <dbReference type="NCBI Taxonomy" id="2480587"/>
    <lineage>
        <taxon>Eukaryota</taxon>
        <taxon>Fungi</taxon>
        <taxon>Dikarya</taxon>
        <taxon>Basidiomycota</taxon>
        <taxon>Agaricomycotina</taxon>
        <taxon>Agaricomycetes</taxon>
        <taxon>Agaricomycetidae</taxon>
        <taxon>Agaricales</taxon>
        <taxon>Agaricineae</taxon>
        <taxon>Strophariaceae</taxon>
        <taxon>Psilocybe</taxon>
    </lineage>
</organism>
<dbReference type="GO" id="GO:1990904">
    <property type="term" value="C:ribonucleoprotein complex"/>
    <property type="evidence" value="ECO:0007669"/>
    <property type="project" value="UniProtKB-KW"/>
</dbReference>
<feature type="compositionally biased region" description="Basic and acidic residues" evidence="8">
    <location>
        <begin position="1118"/>
        <end position="1130"/>
    </location>
</feature>
<dbReference type="InterPro" id="IPR000114">
    <property type="entry name" value="Ribosomal_uL16_bact-type"/>
</dbReference>
<dbReference type="InterPro" id="IPR029175">
    <property type="entry name" value="EXOC2/Sec5"/>
</dbReference>
<feature type="domain" description="Exocyst complex component EXOC2/Sec5 N-terminal" evidence="9">
    <location>
        <begin position="281"/>
        <end position="1111"/>
    </location>
</feature>
<dbReference type="InterPro" id="IPR036920">
    <property type="entry name" value="Ribosomal_uL16_sf"/>
</dbReference>
<dbReference type="PANTHER" id="PTHR13043:SF1">
    <property type="entry name" value="EXOCYST COMPLEX COMPONENT 2"/>
    <property type="match status" value="1"/>
</dbReference>
<dbReference type="Proteomes" id="UP000567179">
    <property type="component" value="Unassembled WGS sequence"/>
</dbReference>
<keyword evidence="5" id="KW-0689">Ribosomal protein</keyword>
<dbReference type="OrthoDB" id="26242at2759"/>
<name>A0A8H5B869_9AGAR</name>
<reference evidence="10 11" key="1">
    <citation type="journal article" date="2020" name="ISME J.">
        <title>Uncovering the hidden diversity of litter-decomposition mechanisms in mushroom-forming fungi.</title>
        <authorList>
            <person name="Floudas D."/>
            <person name="Bentzer J."/>
            <person name="Ahren D."/>
            <person name="Johansson T."/>
            <person name="Persson P."/>
            <person name="Tunlid A."/>
        </authorList>
    </citation>
    <scope>NUCLEOTIDE SEQUENCE [LARGE SCALE GENOMIC DNA]</scope>
    <source>
        <strain evidence="10 11">CBS 101986</strain>
    </source>
</reference>
<evidence type="ECO:0000256" key="4">
    <source>
        <dbReference type="ARBA" id="ARBA00022483"/>
    </source>
</evidence>
<dbReference type="SUPFAM" id="SSF54686">
    <property type="entry name" value="Ribosomal protein L16p/L10e"/>
    <property type="match status" value="1"/>
</dbReference>
<dbReference type="GO" id="GO:0003735">
    <property type="term" value="F:structural constituent of ribosome"/>
    <property type="evidence" value="ECO:0007669"/>
    <property type="project" value="InterPro"/>
</dbReference>
<dbReference type="InterPro" id="IPR020798">
    <property type="entry name" value="Ribosomal_uL16_CS"/>
</dbReference>
<evidence type="ECO:0000256" key="6">
    <source>
        <dbReference type="ARBA" id="ARBA00023274"/>
    </source>
</evidence>
<evidence type="ECO:0000313" key="11">
    <source>
        <dbReference type="Proteomes" id="UP000567179"/>
    </source>
</evidence>
<feature type="region of interest" description="Disordered" evidence="8">
    <location>
        <begin position="653"/>
        <end position="672"/>
    </location>
</feature>
<keyword evidence="7" id="KW-0653">Protein transport</keyword>
<evidence type="ECO:0000256" key="2">
    <source>
        <dbReference type="ARBA" id="ARBA00010578"/>
    </source>
</evidence>
<dbReference type="Pfam" id="PF00252">
    <property type="entry name" value="Ribosomal_L16"/>
    <property type="match status" value="1"/>
</dbReference>
<evidence type="ECO:0000256" key="5">
    <source>
        <dbReference type="ARBA" id="ARBA00022980"/>
    </source>
</evidence>
<keyword evidence="4 7" id="KW-0268">Exocytosis</keyword>
<comment type="similarity">
    <text evidence="2 7">Belongs to the SEC5 family.</text>
</comment>
<dbReference type="GO" id="GO:0005840">
    <property type="term" value="C:ribosome"/>
    <property type="evidence" value="ECO:0007669"/>
    <property type="project" value="UniProtKB-KW"/>
</dbReference>
<dbReference type="PRINTS" id="PR00060">
    <property type="entry name" value="RIBOSOMALL16"/>
</dbReference>
<dbReference type="InterPro" id="IPR039481">
    <property type="entry name" value="EXOC2/Sec5_N_dom"/>
</dbReference>
<evidence type="ECO:0000313" key="10">
    <source>
        <dbReference type="EMBL" id="KAF5318441.1"/>
    </source>
</evidence>
<dbReference type="NCBIfam" id="TIGR01164">
    <property type="entry name" value="rplP_bact"/>
    <property type="match status" value="1"/>
</dbReference>
<dbReference type="GO" id="GO:0006887">
    <property type="term" value="P:exocytosis"/>
    <property type="evidence" value="ECO:0007669"/>
    <property type="project" value="UniProtKB-KW"/>
</dbReference>
<comment type="subunit">
    <text evidence="7">Component of the exocyst complex.</text>
</comment>
<dbReference type="CDD" id="cd01433">
    <property type="entry name" value="Ribosomal_L16_L10e"/>
    <property type="match status" value="1"/>
</dbReference>
<dbReference type="PROSITE" id="PS00701">
    <property type="entry name" value="RIBOSOMAL_L16_2"/>
    <property type="match status" value="1"/>
</dbReference>
<dbReference type="Gene3D" id="3.90.1170.10">
    <property type="entry name" value="Ribosomal protein L10e/L16"/>
    <property type="match status" value="1"/>
</dbReference>
<gene>
    <name evidence="10" type="ORF">D9619_010689</name>
</gene>
<dbReference type="AlphaFoldDB" id="A0A8H5B869"/>
<evidence type="ECO:0000256" key="7">
    <source>
        <dbReference type="RuleBase" id="RU365069"/>
    </source>
</evidence>